<keyword evidence="2" id="KW-1003">Cell membrane</keyword>
<dbReference type="InterPro" id="IPR035681">
    <property type="entry name" value="ComA-like_MBL"/>
</dbReference>
<dbReference type="RefSeq" id="WP_344974661.1">
    <property type="nucleotide sequence ID" value="NZ_BAABDD010000025.1"/>
</dbReference>
<feature type="transmembrane region" description="Helical" evidence="6">
    <location>
        <begin position="476"/>
        <end position="493"/>
    </location>
</feature>
<feature type="transmembrane region" description="Helical" evidence="6">
    <location>
        <begin position="444"/>
        <end position="464"/>
    </location>
</feature>
<dbReference type="Gene3D" id="3.60.15.10">
    <property type="entry name" value="Ribonuclease Z/Hydroxyacylglutathione hydrolase-like"/>
    <property type="match status" value="1"/>
</dbReference>
<feature type="transmembrane region" description="Helical" evidence="6">
    <location>
        <begin position="305"/>
        <end position="321"/>
    </location>
</feature>
<gene>
    <name evidence="9" type="ORF">GCM10022402_39940</name>
</gene>
<feature type="transmembrane region" description="Helical" evidence="6">
    <location>
        <begin position="64"/>
        <end position="88"/>
    </location>
</feature>
<dbReference type="InterPro" id="IPR001279">
    <property type="entry name" value="Metallo-B-lactamas"/>
</dbReference>
<feature type="transmembrane region" description="Helical" evidence="6">
    <location>
        <begin position="282"/>
        <end position="299"/>
    </location>
</feature>
<evidence type="ECO:0000313" key="10">
    <source>
        <dbReference type="Proteomes" id="UP001500908"/>
    </source>
</evidence>
<keyword evidence="5 6" id="KW-0472">Membrane</keyword>
<dbReference type="Pfam" id="PF03772">
    <property type="entry name" value="Competence"/>
    <property type="match status" value="1"/>
</dbReference>
<comment type="subcellular location">
    <subcellularLocation>
        <location evidence="1">Cell membrane</location>
        <topology evidence="1">Multi-pass membrane protein</topology>
    </subcellularLocation>
</comment>
<dbReference type="InterPro" id="IPR052159">
    <property type="entry name" value="Competence_DNA_uptake"/>
</dbReference>
<name>A0ABP7GD99_9ACTN</name>
<evidence type="ECO:0000259" key="7">
    <source>
        <dbReference type="Pfam" id="PF00753"/>
    </source>
</evidence>
<feature type="transmembrane region" description="Helical" evidence="6">
    <location>
        <begin position="416"/>
        <end position="437"/>
    </location>
</feature>
<dbReference type="Proteomes" id="UP001500908">
    <property type="component" value="Unassembled WGS sequence"/>
</dbReference>
<evidence type="ECO:0000256" key="3">
    <source>
        <dbReference type="ARBA" id="ARBA00022692"/>
    </source>
</evidence>
<evidence type="ECO:0000259" key="8">
    <source>
        <dbReference type="Pfam" id="PF03772"/>
    </source>
</evidence>
<proteinExistence type="predicted"/>
<feature type="transmembrane region" description="Helical" evidence="6">
    <location>
        <begin position="253"/>
        <end position="275"/>
    </location>
</feature>
<keyword evidence="10" id="KW-1185">Reference proteome</keyword>
<reference evidence="10" key="1">
    <citation type="journal article" date="2019" name="Int. J. Syst. Evol. Microbiol.">
        <title>The Global Catalogue of Microorganisms (GCM) 10K type strain sequencing project: providing services to taxonomists for standard genome sequencing and annotation.</title>
        <authorList>
            <consortium name="The Broad Institute Genomics Platform"/>
            <consortium name="The Broad Institute Genome Sequencing Center for Infectious Disease"/>
            <person name="Wu L."/>
            <person name="Ma J."/>
        </authorList>
    </citation>
    <scope>NUCLEOTIDE SEQUENCE [LARGE SCALE GENOMIC DNA]</scope>
    <source>
        <strain evidence="10">JCM 17137</strain>
    </source>
</reference>
<organism evidence="9 10">
    <name type="scientific">Salinactinospora qingdaonensis</name>
    <dbReference type="NCBI Taxonomy" id="702744"/>
    <lineage>
        <taxon>Bacteria</taxon>
        <taxon>Bacillati</taxon>
        <taxon>Actinomycetota</taxon>
        <taxon>Actinomycetes</taxon>
        <taxon>Streptosporangiales</taxon>
        <taxon>Nocardiopsidaceae</taxon>
        <taxon>Salinactinospora</taxon>
    </lineage>
</organism>
<feature type="transmembrane region" description="Helical" evidence="6">
    <location>
        <begin position="500"/>
        <end position="522"/>
    </location>
</feature>
<evidence type="ECO:0000256" key="5">
    <source>
        <dbReference type="ARBA" id="ARBA00023136"/>
    </source>
</evidence>
<protein>
    <submittedName>
        <fullName evidence="9">ComEC/Rec2 family competence protein</fullName>
    </submittedName>
</protein>
<evidence type="ECO:0000256" key="1">
    <source>
        <dbReference type="ARBA" id="ARBA00004651"/>
    </source>
</evidence>
<feature type="domain" description="ComEC/Rec2-related protein" evidence="8">
    <location>
        <begin position="232"/>
        <end position="492"/>
    </location>
</feature>
<evidence type="ECO:0000256" key="2">
    <source>
        <dbReference type="ARBA" id="ARBA00022475"/>
    </source>
</evidence>
<dbReference type="CDD" id="cd07731">
    <property type="entry name" value="ComA-like_MBL-fold"/>
    <property type="match status" value="1"/>
</dbReference>
<dbReference type="SUPFAM" id="SSF56281">
    <property type="entry name" value="Metallo-hydrolase/oxidoreductase"/>
    <property type="match status" value="1"/>
</dbReference>
<evidence type="ECO:0000256" key="6">
    <source>
        <dbReference type="SAM" id="Phobius"/>
    </source>
</evidence>
<evidence type="ECO:0000313" key="9">
    <source>
        <dbReference type="EMBL" id="GAA3757719.1"/>
    </source>
</evidence>
<comment type="caution">
    <text evidence="9">The sequence shown here is derived from an EMBL/GenBank/DDBJ whole genome shotgun (WGS) entry which is preliminary data.</text>
</comment>
<feature type="transmembrane region" description="Helical" evidence="6">
    <location>
        <begin position="24"/>
        <end position="57"/>
    </location>
</feature>
<feature type="transmembrane region" description="Helical" evidence="6">
    <location>
        <begin position="381"/>
        <end position="404"/>
    </location>
</feature>
<accession>A0ABP7GD99</accession>
<evidence type="ECO:0000256" key="4">
    <source>
        <dbReference type="ARBA" id="ARBA00022989"/>
    </source>
</evidence>
<dbReference type="InterPro" id="IPR004477">
    <property type="entry name" value="ComEC_N"/>
</dbReference>
<feature type="transmembrane region" description="Helical" evidence="6">
    <location>
        <begin position="350"/>
        <end position="369"/>
    </location>
</feature>
<dbReference type="PANTHER" id="PTHR30619">
    <property type="entry name" value="DNA INTERNALIZATION/COMPETENCE PROTEIN COMEC/REC2"/>
    <property type="match status" value="1"/>
</dbReference>
<keyword evidence="3 6" id="KW-0812">Transmembrane</keyword>
<sequence length="795" mass="81673">MRWEAGPFDFSERLDLRLVAPAVATWLTMLVLLGGSAASAVVVGAVLAVLAGLALVVGRARREWSVAGVVAVLLCSGTGAFVVAGRLATVESSPLTRLAAREEVVELAVTITRDPRARVGPAGAGGHEYVIEGRTAWVEVAGEHVRTRVPVVLLASGEQWSALLPSQRVRAQGTLLQARDDGLVAALVPVRGPPREVSPATTVQELAGTVRQRLRAACAVLPQPERGLLPAMVVGDVSGVAPQTREEFRATGMTHLLTVSGANLAILTGTVLAVARWLRLPVWAAVGGGAVMIPVFVVVARPEPSVLRAAFMAAVALAALASGRSRSAVAALAASVLGLLLFVPELARSYGFALSVLATGGIVVLAPRWRDRWARRVPRVVAEPVAVATAAHVACAPVLVLLAGEVSWIAIPANVAVAPVVAVATIGGFAVTAVAVASVALARLAVWLPATAVTWTATVAAAGADVPGGALAWRDDLVGAVGLAALVLALLAVRGRVRRAAVALACSVCGAALVVRLVAPAWPPDRWLLVACDVGQGDALALWAGEGRAVVVDTGPDPAAVDQCLQRLRVGEIALLVLSHGDSDHVGGVPGALRGREVGAALVPRGFDSPETLRRLTAAGAAVRTGAAGHERVEGPWRLQTLWPSRAAELGSNDGSLVLLARWRPGAADGSEGRAGGRAGDPAGASLRVLLTGDIEGPPQRALVGSRAIRDVDVLKTPHHGAGEQEEAFLRAARPRVTLTSVGADNPYGHPAPATWTLLRSLTTASYRTDLHGDIAVTATPGGGAAVAWRGRERG</sequence>
<feature type="transmembrane region" description="Helical" evidence="6">
    <location>
        <begin position="328"/>
        <end position="344"/>
    </location>
</feature>
<dbReference type="PANTHER" id="PTHR30619:SF1">
    <property type="entry name" value="RECOMBINATION PROTEIN 2"/>
    <property type="match status" value="1"/>
</dbReference>
<dbReference type="NCBIfam" id="TIGR00360">
    <property type="entry name" value="ComEC_N-term"/>
    <property type="match status" value="1"/>
</dbReference>
<feature type="domain" description="Metallo-beta-lactamase" evidence="7">
    <location>
        <begin position="533"/>
        <end position="623"/>
    </location>
</feature>
<dbReference type="InterPro" id="IPR036866">
    <property type="entry name" value="RibonucZ/Hydroxyglut_hydro"/>
</dbReference>
<keyword evidence="4 6" id="KW-1133">Transmembrane helix</keyword>
<dbReference type="EMBL" id="BAABDD010000025">
    <property type="protein sequence ID" value="GAA3757719.1"/>
    <property type="molecule type" value="Genomic_DNA"/>
</dbReference>
<dbReference type="Pfam" id="PF00753">
    <property type="entry name" value="Lactamase_B"/>
    <property type="match status" value="1"/>
</dbReference>